<sequence>MARGTAPLTRLRRRACHSSVTECRPARFWGSHGGVSSLPSRERNEQEEVGIVALVDIAVAVITTGPAYLTVLLALRNNNRARARRCSECSECATRREPGGREQRSRSDGAMKTWALAA</sequence>
<keyword evidence="2" id="KW-1133">Transmembrane helix</keyword>
<evidence type="ECO:0000256" key="1">
    <source>
        <dbReference type="SAM" id="MobiDB-lite"/>
    </source>
</evidence>
<dbReference type="Proteomes" id="UP001499884">
    <property type="component" value="Unassembled WGS sequence"/>
</dbReference>
<evidence type="ECO:0000256" key="2">
    <source>
        <dbReference type="SAM" id="Phobius"/>
    </source>
</evidence>
<evidence type="ECO:0000313" key="3">
    <source>
        <dbReference type="EMBL" id="GAA3717768.1"/>
    </source>
</evidence>
<gene>
    <name evidence="3" type="ORF">GCM10023082_14160</name>
</gene>
<feature type="compositionally biased region" description="Basic and acidic residues" evidence="1">
    <location>
        <begin position="94"/>
        <end position="109"/>
    </location>
</feature>
<keyword evidence="2" id="KW-0472">Membrane</keyword>
<dbReference type="EMBL" id="BAABEP010000006">
    <property type="protein sequence ID" value="GAA3717768.1"/>
    <property type="molecule type" value="Genomic_DNA"/>
</dbReference>
<reference evidence="4" key="1">
    <citation type="journal article" date="2019" name="Int. J. Syst. Evol. Microbiol.">
        <title>The Global Catalogue of Microorganisms (GCM) 10K type strain sequencing project: providing services to taxonomists for standard genome sequencing and annotation.</title>
        <authorList>
            <consortium name="The Broad Institute Genomics Platform"/>
            <consortium name="The Broad Institute Genome Sequencing Center for Infectious Disease"/>
            <person name="Wu L."/>
            <person name="Ma J."/>
        </authorList>
    </citation>
    <scope>NUCLEOTIDE SEQUENCE [LARGE SCALE GENOMIC DNA]</scope>
    <source>
        <strain evidence="4">JCM 30846</strain>
    </source>
</reference>
<organism evidence="3 4">
    <name type="scientific">Streptomyces tremellae</name>
    <dbReference type="NCBI Taxonomy" id="1124239"/>
    <lineage>
        <taxon>Bacteria</taxon>
        <taxon>Bacillati</taxon>
        <taxon>Actinomycetota</taxon>
        <taxon>Actinomycetes</taxon>
        <taxon>Kitasatosporales</taxon>
        <taxon>Streptomycetaceae</taxon>
        <taxon>Streptomyces</taxon>
    </lineage>
</organism>
<name>A0ABP7EIU0_9ACTN</name>
<accession>A0ABP7EIU0</accession>
<comment type="caution">
    <text evidence="3">The sequence shown here is derived from an EMBL/GenBank/DDBJ whole genome shotgun (WGS) entry which is preliminary data.</text>
</comment>
<keyword evidence="2" id="KW-0812">Transmembrane</keyword>
<feature type="region of interest" description="Disordered" evidence="1">
    <location>
        <begin position="94"/>
        <end position="118"/>
    </location>
</feature>
<proteinExistence type="predicted"/>
<evidence type="ECO:0000313" key="4">
    <source>
        <dbReference type="Proteomes" id="UP001499884"/>
    </source>
</evidence>
<feature type="transmembrane region" description="Helical" evidence="2">
    <location>
        <begin position="49"/>
        <end position="75"/>
    </location>
</feature>
<keyword evidence="4" id="KW-1185">Reference proteome</keyword>
<protein>
    <submittedName>
        <fullName evidence="3">Uncharacterized protein</fullName>
    </submittedName>
</protein>